<accession>A0A9N9MTY8</accession>
<dbReference type="EMBL" id="OU892279">
    <property type="protein sequence ID" value="CAG9767031.1"/>
    <property type="molecule type" value="Genomic_DNA"/>
</dbReference>
<evidence type="ECO:0000313" key="2">
    <source>
        <dbReference type="EMBL" id="CAG9767031.1"/>
    </source>
</evidence>
<keyword evidence="1" id="KW-0732">Signal</keyword>
<reference evidence="2" key="1">
    <citation type="submission" date="2022-01" db="EMBL/GenBank/DDBJ databases">
        <authorList>
            <person name="King R."/>
        </authorList>
    </citation>
    <scope>NUCLEOTIDE SEQUENCE</scope>
</reference>
<dbReference type="Pfam" id="PF15868">
    <property type="entry name" value="MBF2"/>
    <property type="match status" value="1"/>
</dbReference>
<name>A0A9N9MTY8_9CUCU</name>
<dbReference type="OrthoDB" id="7146255at2759"/>
<evidence type="ECO:0000313" key="3">
    <source>
        <dbReference type="Proteomes" id="UP001152799"/>
    </source>
</evidence>
<dbReference type="InterPro" id="IPR031734">
    <property type="entry name" value="MBF2"/>
</dbReference>
<sequence length="123" mass="14044">MHYLILILFIANSITAQEPKEFPEIINGNCSKAKDHDMAHYEVVHKDSIPLISRNTTVTWYGDEKIYCIKVLNEYLKRYGNGGGTAFIKNGGLGHHYITIEMHSDKGGGMEFIIFLYGRKDYN</sequence>
<feature type="signal peptide" evidence="1">
    <location>
        <begin position="1"/>
        <end position="16"/>
    </location>
</feature>
<dbReference type="Proteomes" id="UP001152799">
    <property type="component" value="Chromosome 3"/>
</dbReference>
<proteinExistence type="predicted"/>
<keyword evidence="3" id="KW-1185">Reference proteome</keyword>
<organism evidence="2 3">
    <name type="scientific">Ceutorhynchus assimilis</name>
    <name type="common">cabbage seed weevil</name>
    <dbReference type="NCBI Taxonomy" id="467358"/>
    <lineage>
        <taxon>Eukaryota</taxon>
        <taxon>Metazoa</taxon>
        <taxon>Ecdysozoa</taxon>
        <taxon>Arthropoda</taxon>
        <taxon>Hexapoda</taxon>
        <taxon>Insecta</taxon>
        <taxon>Pterygota</taxon>
        <taxon>Neoptera</taxon>
        <taxon>Endopterygota</taxon>
        <taxon>Coleoptera</taxon>
        <taxon>Polyphaga</taxon>
        <taxon>Cucujiformia</taxon>
        <taxon>Curculionidae</taxon>
        <taxon>Ceutorhynchinae</taxon>
        <taxon>Ceutorhynchus</taxon>
    </lineage>
</organism>
<protein>
    <submittedName>
        <fullName evidence="2">Uncharacterized protein</fullName>
    </submittedName>
</protein>
<feature type="chain" id="PRO_5040398387" evidence="1">
    <location>
        <begin position="17"/>
        <end position="123"/>
    </location>
</feature>
<dbReference type="AlphaFoldDB" id="A0A9N9MTY8"/>
<evidence type="ECO:0000256" key="1">
    <source>
        <dbReference type="SAM" id="SignalP"/>
    </source>
</evidence>
<gene>
    <name evidence="2" type="ORF">CEUTPL_LOCUS7598</name>
</gene>